<accession>A0ACB8F4Q2</accession>
<dbReference type="EMBL" id="CM037618">
    <property type="protein sequence ID" value="KAH8000067.1"/>
    <property type="molecule type" value="Genomic_DNA"/>
</dbReference>
<evidence type="ECO:0000313" key="2">
    <source>
        <dbReference type="Proteomes" id="UP000827872"/>
    </source>
</evidence>
<reference evidence="1" key="1">
    <citation type="submission" date="2021-08" db="EMBL/GenBank/DDBJ databases">
        <title>The first chromosome-level gecko genome reveals the dynamic sex chromosomes of Neotropical dwarf geckos (Sphaerodactylidae: Sphaerodactylus).</title>
        <authorList>
            <person name="Pinto B.J."/>
            <person name="Keating S.E."/>
            <person name="Gamble T."/>
        </authorList>
    </citation>
    <scope>NUCLEOTIDE SEQUENCE</scope>
    <source>
        <strain evidence="1">TG3544</strain>
    </source>
</reference>
<organism evidence="1 2">
    <name type="scientific">Sphaerodactylus townsendi</name>
    <dbReference type="NCBI Taxonomy" id="933632"/>
    <lineage>
        <taxon>Eukaryota</taxon>
        <taxon>Metazoa</taxon>
        <taxon>Chordata</taxon>
        <taxon>Craniata</taxon>
        <taxon>Vertebrata</taxon>
        <taxon>Euteleostomi</taxon>
        <taxon>Lepidosauria</taxon>
        <taxon>Squamata</taxon>
        <taxon>Bifurcata</taxon>
        <taxon>Gekkota</taxon>
        <taxon>Sphaerodactylidae</taxon>
        <taxon>Sphaerodactylus</taxon>
    </lineage>
</organism>
<proteinExistence type="predicted"/>
<comment type="caution">
    <text evidence="1">The sequence shown here is derived from an EMBL/GenBank/DDBJ whole genome shotgun (WGS) entry which is preliminary data.</text>
</comment>
<name>A0ACB8F4Q2_9SAUR</name>
<keyword evidence="2" id="KW-1185">Reference proteome</keyword>
<evidence type="ECO:0000313" key="1">
    <source>
        <dbReference type="EMBL" id="KAH8000067.1"/>
    </source>
</evidence>
<dbReference type="Proteomes" id="UP000827872">
    <property type="component" value="Linkage Group LG05"/>
</dbReference>
<gene>
    <name evidence="1" type="ORF">K3G42_022187</name>
</gene>
<sequence length="72" mass="7862">MLSVSHFHIGALQIENSEESDQGKYECVATNSAGTRYSAPANLYVRGLNFGTSFLFIAYNLYKVGLQAAGLR</sequence>
<protein>
    <submittedName>
        <fullName evidence="1">Uncharacterized protein</fullName>
    </submittedName>
</protein>